<evidence type="ECO:0000256" key="9">
    <source>
        <dbReference type="ARBA" id="ARBA00022989"/>
    </source>
</evidence>
<keyword evidence="4 14" id="KW-0812">Transmembrane</keyword>
<dbReference type="Pfam" id="PF07714">
    <property type="entry name" value="PK_Tyr_Ser-Thr"/>
    <property type="match status" value="2"/>
</dbReference>
<dbReference type="GO" id="GO:0005886">
    <property type="term" value="C:plasma membrane"/>
    <property type="evidence" value="ECO:0007669"/>
    <property type="project" value="TreeGrafter"/>
</dbReference>
<dbReference type="GO" id="GO:0004674">
    <property type="term" value="F:protein serine/threonine kinase activity"/>
    <property type="evidence" value="ECO:0007669"/>
    <property type="project" value="UniProtKB-KW"/>
</dbReference>
<dbReference type="OMA" id="CHTSIPR"/>
<feature type="domain" description="Protein kinase" evidence="15">
    <location>
        <begin position="50"/>
        <end position="326"/>
    </location>
</feature>
<name>A0A4Y7J8A6_PAPSO</name>
<dbReference type="InterPro" id="IPR001245">
    <property type="entry name" value="Ser-Thr/Tyr_kinase_cat_dom"/>
</dbReference>
<evidence type="ECO:0000256" key="12">
    <source>
        <dbReference type="ARBA" id="ARBA00023180"/>
    </source>
</evidence>
<dbReference type="CDD" id="cd14066">
    <property type="entry name" value="STKc_IRAK"/>
    <property type="match status" value="1"/>
</dbReference>
<dbReference type="InterPro" id="IPR017441">
    <property type="entry name" value="Protein_kinase_ATP_BS"/>
</dbReference>
<keyword evidence="7" id="KW-0418">Kinase</keyword>
<dbReference type="PANTHER" id="PTHR27005:SF283">
    <property type="entry name" value="OS02G0633066 PROTEIN"/>
    <property type="match status" value="1"/>
</dbReference>
<proteinExistence type="predicted"/>
<protein>
    <recommendedName>
        <fullName evidence="15">Protein kinase domain-containing protein</fullName>
    </recommendedName>
</protein>
<dbReference type="Gene3D" id="2.10.25.10">
    <property type="entry name" value="Laminin"/>
    <property type="match status" value="1"/>
</dbReference>
<dbReference type="EMBL" id="CM010717">
    <property type="protein sequence ID" value="RZC55855.1"/>
    <property type="molecule type" value="Genomic_DNA"/>
</dbReference>
<evidence type="ECO:0000313" key="17">
    <source>
        <dbReference type="Proteomes" id="UP000316621"/>
    </source>
</evidence>
<evidence type="ECO:0000256" key="5">
    <source>
        <dbReference type="ARBA" id="ARBA00022729"/>
    </source>
</evidence>
<feature type="binding site" evidence="13">
    <location>
        <position position="829"/>
    </location>
    <ligand>
        <name>ATP</name>
        <dbReference type="ChEBI" id="CHEBI:30616"/>
    </ligand>
</feature>
<evidence type="ECO:0000256" key="14">
    <source>
        <dbReference type="SAM" id="Phobius"/>
    </source>
</evidence>
<dbReference type="SUPFAM" id="SSF56112">
    <property type="entry name" value="Protein kinase-like (PK-like)"/>
    <property type="match status" value="2"/>
</dbReference>
<dbReference type="GO" id="GO:0030247">
    <property type="term" value="F:polysaccharide binding"/>
    <property type="evidence" value="ECO:0007669"/>
    <property type="project" value="InterPro"/>
</dbReference>
<dbReference type="InterPro" id="IPR000719">
    <property type="entry name" value="Prot_kinase_dom"/>
</dbReference>
<dbReference type="PROSITE" id="PS00108">
    <property type="entry name" value="PROTEIN_KINASE_ST"/>
    <property type="match status" value="2"/>
</dbReference>
<keyword evidence="6 13" id="KW-0547">Nucleotide-binding</keyword>
<evidence type="ECO:0000256" key="1">
    <source>
        <dbReference type="ARBA" id="ARBA00004479"/>
    </source>
</evidence>
<dbReference type="InterPro" id="IPR011009">
    <property type="entry name" value="Kinase-like_dom_sf"/>
</dbReference>
<keyword evidence="5" id="KW-0732">Signal</keyword>
<keyword evidence="2" id="KW-0723">Serine/threonine-protein kinase</keyword>
<dbReference type="Proteomes" id="UP000316621">
    <property type="component" value="Chromosome 3"/>
</dbReference>
<keyword evidence="10 14" id="KW-0472">Membrane</keyword>
<keyword evidence="8 13" id="KW-0067">ATP-binding</keyword>
<dbReference type="Gene3D" id="3.30.200.20">
    <property type="entry name" value="Phosphorylase Kinase, domain 1"/>
    <property type="match status" value="2"/>
</dbReference>
<comment type="subcellular location">
    <subcellularLocation>
        <location evidence="1">Membrane</location>
        <topology evidence="1">Single-pass type I membrane protein</topology>
    </subcellularLocation>
</comment>
<feature type="transmembrane region" description="Helical" evidence="14">
    <location>
        <begin position="6"/>
        <end position="24"/>
    </location>
</feature>
<dbReference type="SMART" id="SM00220">
    <property type="entry name" value="S_TKc"/>
    <property type="match status" value="2"/>
</dbReference>
<keyword evidence="12" id="KW-0325">Glycoprotein</keyword>
<dbReference type="SMART" id="SM00181">
    <property type="entry name" value="EGF"/>
    <property type="match status" value="2"/>
</dbReference>
<dbReference type="InterPro" id="IPR025287">
    <property type="entry name" value="WAK_GUB"/>
</dbReference>
<evidence type="ECO:0000256" key="2">
    <source>
        <dbReference type="ARBA" id="ARBA00022527"/>
    </source>
</evidence>
<dbReference type="Gene3D" id="1.10.510.10">
    <property type="entry name" value="Transferase(Phosphotransferase) domain 1"/>
    <property type="match status" value="2"/>
</dbReference>
<evidence type="ECO:0000256" key="4">
    <source>
        <dbReference type="ARBA" id="ARBA00022692"/>
    </source>
</evidence>
<keyword evidence="17" id="KW-1185">Reference proteome</keyword>
<keyword evidence="9 14" id="KW-1133">Transmembrane helix</keyword>
<dbReference type="FunFam" id="3.30.200.20:FF:000043">
    <property type="entry name" value="Wall-associated receptor kinase 2"/>
    <property type="match status" value="2"/>
</dbReference>
<dbReference type="AlphaFoldDB" id="A0A4Y7J8A6"/>
<evidence type="ECO:0000256" key="10">
    <source>
        <dbReference type="ARBA" id="ARBA00023136"/>
    </source>
</evidence>
<evidence type="ECO:0000256" key="11">
    <source>
        <dbReference type="ARBA" id="ARBA00023157"/>
    </source>
</evidence>
<feature type="domain" description="Protein kinase" evidence="15">
    <location>
        <begin position="800"/>
        <end position="1061"/>
    </location>
</feature>
<gene>
    <name evidence="16" type="ORF">C5167_014718</name>
</gene>
<dbReference type="GO" id="GO:0007166">
    <property type="term" value="P:cell surface receptor signaling pathway"/>
    <property type="evidence" value="ECO:0007669"/>
    <property type="project" value="InterPro"/>
</dbReference>
<sequence>MVALGFVSGFLFVSLLGFLLFLSMRKRMLRKLKEKFFEKNGELAIATNKYDESQVLGRGGHGTVYKGTLSDDRIVAIKKSNTVEQNQIEQFVNEVIILTQINHRNVVKLLGCCLETEVPLLVYEYVSCGTLYQHIHYKGAAEMSPLTWEIRLRIAFETASAIAYLHSAASPPIIHRDVKSSNILLEENHTAKVSDFGASRVVPLDHTHVNTLVQGTLGYLDPDYYNTSQLTDKSDVYSFGVVLIELLTGEKPICFERPEKQRNLATCFTSLVEDVNVLELIDARLAKDGNLEQILAVAELARKCLKLKSEDRPSMQQIAADLQCLIRVEPSGWNHQLNHNVGTTNLPSEPVNVDLYSVPFSTNDGSSLVTTEFMQAKPGCQSKCGNVTIPYPFGIGKECSMIGTELNGDAHITYSIICDHSYDPPKPFINATNYFEILSISDKEVRIRNSFIEFNGRTFKSPIEPDHLELKNSFNKSGLNYLDLSDTPFMVSYTGNKLYGVGCGLVALFTADVIGPKGVARKECQSSCESISRDGSCSGSGCCQTDVPRDLESIGVAVMGTGTKSTNNFNRFAILAETGKYAFDSEDLTLDATQISKKYEDKVIPVVLDWAIGYKTCGEAKANLTTYVCQQANSKCTDEVKNGGHRCICNDGYEGNPYLSPGCKEVNNCEDKNSNPCVEICTKTIEGYNCSCPIGTTGDGMKAGSGCTFQKEEKKEMHEKKEFPVLLVVLGFGLGMVFVSVVGVLLFLSMRKRMLKRLKEKFFEKNGGLLLREQLSSLDSGVEATKLFTSEELDMATNKYDESQVLGRGGHGTVYKGTMSDNRTVAIKKSNTVEQTQIEQFVNEVIILSQINHRNVVKLLGCCLETEVPLLVYEYVSCGTLYQHIHYKGAADTSPLTWEIRLRIAFETASAVAYLHSAASPPIIHRDIKSTNILLEENYTAKVSDFGASRLVPLDQTHVKTLVQGTLGYLDPDYYNTSQLTDKSKQPICFERPGEQVNLATYFTSLEEDINVLELIDAGVAKDGNLEQILAVTELARKCLKLKGEDRPSMQQIAADLQGLIRFEPSGWNHQPNPNVGMTNLPPEPVDVDLYSVPFSSTDGSSLATSMTNIS</sequence>
<dbReference type="PROSITE" id="PS00107">
    <property type="entry name" value="PROTEIN_KINASE_ATP"/>
    <property type="match status" value="2"/>
</dbReference>
<dbReference type="Gramene" id="RZC55855">
    <property type="protein sequence ID" value="RZC55855"/>
    <property type="gene ID" value="C5167_014718"/>
</dbReference>
<evidence type="ECO:0000256" key="7">
    <source>
        <dbReference type="ARBA" id="ARBA00022777"/>
    </source>
</evidence>
<evidence type="ECO:0000313" key="16">
    <source>
        <dbReference type="EMBL" id="RZC55855.1"/>
    </source>
</evidence>
<dbReference type="InterPro" id="IPR008271">
    <property type="entry name" value="Ser/Thr_kinase_AS"/>
</dbReference>
<dbReference type="PROSITE" id="PS50011">
    <property type="entry name" value="PROTEIN_KINASE_DOM"/>
    <property type="match status" value="2"/>
</dbReference>
<dbReference type="STRING" id="3469.A0A4Y7J8A6"/>
<evidence type="ECO:0000256" key="8">
    <source>
        <dbReference type="ARBA" id="ARBA00022840"/>
    </source>
</evidence>
<dbReference type="PANTHER" id="PTHR27005">
    <property type="entry name" value="WALL-ASSOCIATED RECEPTOR KINASE-LIKE 21"/>
    <property type="match status" value="1"/>
</dbReference>
<evidence type="ECO:0000256" key="6">
    <source>
        <dbReference type="ARBA" id="ARBA00022741"/>
    </source>
</evidence>
<feature type="non-terminal residue" evidence="16">
    <location>
        <position position="1111"/>
    </location>
</feature>
<reference evidence="16 17" key="1">
    <citation type="journal article" date="2018" name="Science">
        <title>The opium poppy genome and morphinan production.</title>
        <authorList>
            <person name="Guo L."/>
            <person name="Winzer T."/>
            <person name="Yang X."/>
            <person name="Li Y."/>
            <person name="Ning Z."/>
            <person name="He Z."/>
            <person name="Teodor R."/>
            <person name="Lu Y."/>
            <person name="Bowser T.A."/>
            <person name="Graham I.A."/>
            <person name="Ye K."/>
        </authorList>
    </citation>
    <scope>NUCLEOTIDE SEQUENCE [LARGE SCALE GENOMIC DNA]</scope>
    <source>
        <strain evidence="17">cv. HN1</strain>
        <tissue evidence="16">Leaves</tissue>
    </source>
</reference>
<keyword evidence="11" id="KW-1015">Disulfide bond</keyword>
<keyword evidence="3" id="KW-0808">Transferase</keyword>
<dbReference type="Pfam" id="PF13947">
    <property type="entry name" value="GUB_WAK_bind"/>
    <property type="match status" value="1"/>
</dbReference>
<feature type="binding site" evidence="13">
    <location>
        <position position="79"/>
    </location>
    <ligand>
        <name>ATP</name>
        <dbReference type="ChEBI" id="CHEBI:30616"/>
    </ligand>
</feature>
<evidence type="ECO:0000256" key="3">
    <source>
        <dbReference type="ARBA" id="ARBA00022679"/>
    </source>
</evidence>
<evidence type="ECO:0000256" key="13">
    <source>
        <dbReference type="PROSITE-ProRule" id="PRU10141"/>
    </source>
</evidence>
<accession>A0A4Y7J8A6</accession>
<dbReference type="GO" id="GO:0005524">
    <property type="term" value="F:ATP binding"/>
    <property type="evidence" value="ECO:0007669"/>
    <property type="project" value="UniProtKB-UniRule"/>
</dbReference>
<feature type="transmembrane region" description="Helical" evidence="14">
    <location>
        <begin position="723"/>
        <end position="748"/>
    </location>
</feature>
<dbReference type="FunFam" id="1.10.510.10:FF:000084">
    <property type="entry name" value="Wall-associated receptor kinase 2"/>
    <property type="match status" value="2"/>
</dbReference>
<evidence type="ECO:0000259" key="15">
    <source>
        <dbReference type="PROSITE" id="PS50011"/>
    </source>
</evidence>
<organism evidence="16 17">
    <name type="scientific">Papaver somniferum</name>
    <name type="common">Opium poppy</name>
    <dbReference type="NCBI Taxonomy" id="3469"/>
    <lineage>
        <taxon>Eukaryota</taxon>
        <taxon>Viridiplantae</taxon>
        <taxon>Streptophyta</taxon>
        <taxon>Embryophyta</taxon>
        <taxon>Tracheophyta</taxon>
        <taxon>Spermatophyta</taxon>
        <taxon>Magnoliopsida</taxon>
        <taxon>Ranunculales</taxon>
        <taxon>Papaveraceae</taxon>
        <taxon>Papaveroideae</taxon>
        <taxon>Papaver</taxon>
    </lineage>
</organism>
<dbReference type="InterPro" id="IPR045274">
    <property type="entry name" value="WAK-like"/>
</dbReference>
<dbReference type="InterPro" id="IPR000742">
    <property type="entry name" value="EGF"/>
</dbReference>